<reference evidence="2 3" key="1">
    <citation type="submission" date="2018-11" db="EMBL/GenBank/DDBJ databases">
        <title>Whole genome sequence of Streptomyces chrestomyceticus NBRC 13444(T).</title>
        <authorList>
            <person name="Komaki H."/>
            <person name="Tamura T."/>
        </authorList>
    </citation>
    <scope>NUCLEOTIDE SEQUENCE [LARGE SCALE GENOMIC DNA]</scope>
    <source>
        <strain evidence="2 3">NBRC 13444</strain>
    </source>
</reference>
<dbReference type="EMBL" id="BHZC01000001">
    <property type="protein sequence ID" value="GCD39332.1"/>
    <property type="molecule type" value="Genomic_DNA"/>
</dbReference>
<accession>A0A7U9L2Q0</accession>
<gene>
    <name evidence="2" type="ORF">OEIGOIKO_07162</name>
</gene>
<evidence type="ECO:0000256" key="1">
    <source>
        <dbReference type="SAM" id="MobiDB-lite"/>
    </source>
</evidence>
<dbReference type="RefSeq" id="WP_125048322.1">
    <property type="nucleotide sequence ID" value="NZ_BHZC01000001.1"/>
</dbReference>
<evidence type="ECO:0000313" key="3">
    <source>
        <dbReference type="Proteomes" id="UP000287830"/>
    </source>
</evidence>
<protein>
    <submittedName>
        <fullName evidence="2">Uncharacterized protein</fullName>
    </submittedName>
</protein>
<proteinExistence type="predicted"/>
<dbReference type="GeneID" id="95625863"/>
<dbReference type="AlphaFoldDB" id="A0A7U9L2Q0"/>
<dbReference type="OrthoDB" id="5501831at2"/>
<feature type="region of interest" description="Disordered" evidence="1">
    <location>
        <begin position="77"/>
        <end position="99"/>
    </location>
</feature>
<sequence>MRTDITVIGAAFVWGLIRRVFAPGVPTVRWVAGGRQAVVDRMTGRTRQLGVRVELGSRITVLPDHPAIVTTKPRLRSRRGYSMQDPATAPPGTSLFQLDMPVRDGERPADARQRLERFAELTVPGWQDRAVWRRQGTARAAAPAPWTCRD</sequence>
<evidence type="ECO:0000313" key="2">
    <source>
        <dbReference type="EMBL" id="GCD39332.1"/>
    </source>
</evidence>
<comment type="caution">
    <text evidence="2">The sequence shown here is derived from an EMBL/GenBank/DDBJ whole genome shotgun (WGS) entry which is preliminary data.</text>
</comment>
<organism evidence="2 3">
    <name type="scientific">Streptomyces chrestomyceticus JCM 4735</name>
    <dbReference type="NCBI Taxonomy" id="1306181"/>
    <lineage>
        <taxon>Bacteria</taxon>
        <taxon>Bacillati</taxon>
        <taxon>Actinomycetota</taxon>
        <taxon>Actinomycetes</taxon>
        <taxon>Kitasatosporales</taxon>
        <taxon>Streptomycetaceae</taxon>
        <taxon>Streptomyces</taxon>
    </lineage>
</organism>
<name>A0A7U9L2Q0_9ACTN</name>
<dbReference type="Proteomes" id="UP000287830">
    <property type="component" value="Unassembled WGS sequence"/>
</dbReference>